<dbReference type="Proteomes" id="UP000717585">
    <property type="component" value="Unassembled WGS sequence"/>
</dbReference>
<dbReference type="InterPro" id="IPR023780">
    <property type="entry name" value="Chromo_domain"/>
</dbReference>
<name>A0A8J6AW14_9EUKA</name>
<dbReference type="PROSITE" id="PS50013">
    <property type="entry name" value="CHROMO_2"/>
    <property type="match status" value="1"/>
</dbReference>
<accession>A0A8J6AW14</accession>
<feature type="domain" description="Chromo" evidence="4">
    <location>
        <begin position="121"/>
        <end position="185"/>
    </location>
</feature>
<dbReference type="PROSITE" id="PS00598">
    <property type="entry name" value="CHROMO_1"/>
    <property type="match status" value="1"/>
</dbReference>
<evidence type="ECO:0000313" key="5">
    <source>
        <dbReference type="EMBL" id="KAG9392970.1"/>
    </source>
</evidence>
<evidence type="ECO:0000313" key="6">
    <source>
        <dbReference type="Proteomes" id="UP000717585"/>
    </source>
</evidence>
<evidence type="ECO:0000259" key="4">
    <source>
        <dbReference type="PROSITE" id="PS50013"/>
    </source>
</evidence>
<feature type="compositionally biased region" description="Polar residues" evidence="3">
    <location>
        <begin position="94"/>
        <end position="106"/>
    </location>
</feature>
<dbReference type="Pfam" id="PF00385">
    <property type="entry name" value="Chromo"/>
    <property type="match status" value="1"/>
</dbReference>
<dbReference type="InterPro" id="IPR016197">
    <property type="entry name" value="Chromo-like_dom_sf"/>
</dbReference>
<dbReference type="EMBL" id="JAHDYR010000029">
    <property type="protein sequence ID" value="KAG9392970.1"/>
    <property type="molecule type" value="Genomic_DNA"/>
</dbReference>
<dbReference type="CDD" id="cd00024">
    <property type="entry name" value="CD_CSD"/>
    <property type="match status" value="1"/>
</dbReference>
<dbReference type="GO" id="GO:0005634">
    <property type="term" value="C:nucleus"/>
    <property type="evidence" value="ECO:0007669"/>
    <property type="project" value="UniProtKB-SubCell"/>
</dbReference>
<feature type="region of interest" description="Disordered" evidence="3">
    <location>
        <begin position="1"/>
        <end position="107"/>
    </location>
</feature>
<organism evidence="5 6">
    <name type="scientific">Carpediemonas membranifera</name>
    <dbReference type="NCBI Taxonomy" id="201153"/>
    <lineage>
        <taxon>Eukaryota</taxon>
        <taxon>Metamonada</taxon>
        <taxon>Carpediemonas-like organisms</taxon>
        <taxon>Carpediemonas</taxon>
    </lineage>
</organism>
<keyword evidence="6" id="KW-1185">Reference proteome</keyword>
<evidence type="ECO:0000256" key="2">
    <source>
        <dbReference type="ARBA" id="ARBA00023242"/>
    </source>
</evidence>
<dbReference type="InterPro" id="IPR051219">
    <property type="entry name" value="Heterochromatin_chromo-domain"/>
</dbReference>
<dbReference type="InterPro" id="IPR000953">
    <property type="entry name" value="Chromo/chromo_shadow_dom"/>
</dbReference>
<sequence>MVSKGETVMENANPEITPPEKRIPTDRDQCESSLTNKRKATDVDFMQDSIPENKRPTKAPTSLDVQSVACPGPESVNPAVPSPPTDSVPKENSESTPTESADSSLMQEVIDQFNEEDGPTYEVEAVRLSRYSRKWREFEYLIKWKGYPESENSWEPESNLHPVLAAEQQRLRREKEEAARQAKLEKQLEKERKRLAREKRARAREQAEAERAASLSSRQIAKKGRGNKFTVGLNDVTEILGCRKASDGSVEMAVVTKHGPQRYWVSSGLLVERLPKLVLDYYQARISFGPRVSQALQVGPAVEADKDKGAPFVVEL</sequence>
<comment type="caution">
    <text evidence="5">The sequence shown here is derived from an EMBL/GenBank/DDBJ whole genome shotgun (WGS) entry which is preliminary data.</text>
</comment>
<dbReference type="OrthoDB" id="5843976at2759"/>
<keyword evidence="2" id="KW-0539">Nucleus</keyword>
<comment type="subcellular location">
    <subcellularLocation>
        <location evidence="1">Nucleus</location>
    </subcellularLocation>
</comment>
<evidence type="ECO:0000256" key="1">
    <source>
        <dbReference type="ARBA" id="ARBA00004123"/>
    </source>
</evidence>
<feature type="compositionally biased region" description="Basic and acidic residues" evidence="3">
    <location>
        <begin position="18"/>
        <end position="30"/>
    </location>
</feature>
<gene>
    <name evidence="5" type="ORF">J8273_5680</name>
</gene>
<evidence type="ECO:0000256" key="3">
    <source>
        <dbReference type="SAM" id="MobiDB-lite"/>
    </source>
</evidence>
<feature type="region of interest" description="Disordered" evidence="3">
    <location>
        <begin position="196"/>
        <end position="218"/>
    </location>
</feature>
<reference evidence="5" key="1">
    <citation type="submission" date="2021-05" db="EMBL/GenBank/DDBJ databases">
        <title>A free-living protist that lacks canonical eukaryotic 1 DNA replication and segregation systems.</title>
        <authorList>
            <person name="Salas-Leiva D.E."/>
            <person name="Tromer E.C."/>
            <person name="Curtis B.A."/>
            <person name="Jerlstrom-Hultqvist J."/>
            <person name="Kolisko M."/>
            <person name="Yi Z."/>
            <person name="Salas-Leiva J.S."/>
            <person name="Gallot-Lavallee L."/>
            <person name="Kops G.J.P.L."/>
            <person name="Archibald J.M."/>
            <person name="Simpson A.G.B."/>
            <person name="Roger A.J."/>
        </authorList>
    </citation>
    <scope>NUCLEOTIDE SEQUENCE</scope>
    <source>
        <strain evidence="5">BICM</strain>
    </source>
</reference>
<proteinExistence type="predicted"/>
<dbReference type="SUPFAM" id="SSF54160">
    <property type="entry name" value="Chromo domain-like"/>
    <property type="match status" value="1"/>
</dbReference>
<dbReference type="SMART" id="SM00298">
    <property type="entry name" value="CHROMO"/>
    <property type="match status" value="1"/>
</dbReference>
<dbReference type="PANTHER" id="PTHR22812">
    <property type="entry name" value="CHROMOBOX PROTEIN"/>
    <property type="match status" value="1"/>
</dbReference>
<dbReference type="AlphaFoldDB" id="A0A8J6AW14"/>
<protein>
    <submittedName>
        <fullName evidence="5">Chromo (CHRromatin Organization MOdifier) domain</fullName>
    </submittedName>
</protein>
<dbReference type="Gene3D" id="2.40.50.40">
    <property type="match status" value="1"/>
</dbReference>
<dbReference type="InterPro" id="IPR023779">
    <property type="entry name" value="Chromodomain_CS"/>
</dbReference>